<feature type="region of interest" description="Disordered" evidence="5">
    <location>
        <begin position="1"/>
        <end position="57"/>
    </location>
</feature>
<dbReference type="InterPro" id="IPR009057">
    <property type="entry name" value="Homeodomain-like_sf"/>
</dbReference>
<comment type="subcellular location">
    <subcellularLocation>
        <location evidence="4">Nucleus</location>
    </subcellularLocation>
</comment>
<comment type="caution">
    <text evidence="7">The sequence shown here is derived from an EMBL/GenBank/DDBJ whole genome shotgun (WGS) entry which is preliminary data.</text>
</comment>
<feature type="compositionally biased region" description="Polar residues" evidence="5">
    <location>
        <begin position="22"/>
        <end position="32"/>
    </location>
</feature>
<dbReference type="GO" id="GO:0005634">
    <property type="term" value="C:nucleus"/>
    <property type="evidence" value="ECO:0007669"/>
    <property type="project" value="UniProtKB-SubCell"/>
</dbReference>
<dbReference type="InterPro" id="IPR001356">
    <property type="entry name" value="HD"/>
</dbReference>
<gene>
    <name evidence="7" type="ORF">CDCA_CDCA19G4652</name>
</gene>
<dbReference type="InterPro" id="IPR050224">
    <property type="entry name" value="TALE_homeobox"/>
</dbReference>
<proteinExistence type="predicted"/>
<accession>A0AAV9J243</accession>
<evidence type="ECO:0000256" key="3">
    <source>
        <dbReference type="ARBA" id="ARBA00023242"/>
    </source>
</evidence>
<feature type="domain" description="Homeobox" evidence="6">
    <location>
        <begin position="208"/>
        <end position="254"/>
    </location>
</feature>
<dbReference type="InterPro" id="IPR008422">
    <property type="entry name" value="KN_HD"/>
</dbReference>
<organism evidence="7 8">
    <name type="scientific">Cyanidium caldarium</name>
    <name type="common">Red alga</name>
    <dbReference type="NCBI Taxonomy" id="2771"/>
    <lineage>
        <taxon>Eukaryota</taxon>
        <taxon>Rhodophyta</taxon>
        <taxon>Bangiophyceae</taxon>
        <taxon>Cyanidiales</taxon>
        <taxon>Cyanidiaceae</taxon>
        <taxon>Cyanidium</taxon>
    </lineage>
</organism>
<dbReference type="Pfam" id="PF05920">
    <property type="entry name" value="Homeobox_KN"/>
    <property type="match status" value="1"/>
</dbReference>
<keyword evidence="8" id="KW-1185">Reference proteome</keyword>
<dbReference type="CDD" id="cd00086">
    <property type="entry name" value="homeodomain"/>
    <property type="match status" value="1"/>
</dbReference>
<dbReference type="Proteomes" id="UP001301350">
    <property type="component" value="Unassembled WGS sequence"/>
</dbReference>
<evidence type="ECO:0000256" key="4">
    <source>
        <dbReference type="PROSITE-ProRule" id="PRU00108"/>
    </source>
</evidence>
<keyword evidence="1 4" id="KW-0238">DNA-binding</keyword>
<dbReference type="GO" id="GO:0006355">
    <property type="term" value="P:regulation of DNA-templated transcription"/>
    <property type="evidence" value="ECO:0007669"/>
    <property type="project" value="InterPro"/>
</dbReference>
<dbReference type="GO" id="GO:0003677">
    <property type="term" value="F:DNA binding"/>
    <property type="evidence" value="ECO:0007669"/>
    <property type="project" value="UniProtKB-UniRule"/>
</dbReference>
<dbReference type="SUPFAM" id="SSF46689">
    <property type="entry name" value="Homeodomain-like"/>
    <property type="match status" value="1"/>
</dbReference>
<keyword evidence="3 4" id="KW-0539">Nucleus</keyword>
<feature type="DNA-binding region" description="Homeobox" evidence="4">
    <location>
        <begin position="210"/>
        <end position="255"/>
    </location>
</feature>
<evidence type="ECO:0000256" key="1">
    <source>
        <dbReference type="ARBA" id="ARBA00023125"/>
    </source>
</evidence>
<protein>
    <recommendedName>
        <fullName evidence="6">Homeobox domain-containing protein</fullName>
    </recommendedName>
</protein>
<dbReference type="AlphaFoldDB" id="A0AAV9J243"/>
<name>A0AAV9J243_CYACA</name>
<dbReference type="SMART" id="SM00389">
    <property type="entry name" value="HOX"/>
    <property type="match status" value="1"/>
</dbReference>
<dbReference type="Gene3D" id="1.10.10.60">
    <property type="entry name" value="Homeodomain-like"/>
    <property type="match status" value="1"/>
</dbReference>
<keyword evidence="2 4" id="KW-0371">Homeobox</keyword>
<evidence type="ECO:0000259" key="6">
    <source>
        <dbReference type="PROSITE" id="PS50071"/>
    </source>
</evidence>
<evidence type="ECO:0000256" key="5">
    <source>
        <dbReference type="SAM" id="MobiDB-lite"/>
    </source>
</evidence>
<dbReference type="EMBL" id="JANCYW010000019">
    <property type="protein sequence ID" value="KAK4538627.1"/>
    <property type="molecule type" value="Genomic_DNA"/>
</dbReference>
<evidence type="ECO:0000256" key="2">
    <source>
        <dbReference type="ARBA" id="ARBA00023155"/>
    </source>
</evidence>
<reference evidence="7 8" key="1">
    <citation type="submission" date="2022-07" db="EMBL/GenBank/DDBJ databases">
        <title>Genome-wide signatures of adaptation to extreme environments.</title>
        <authorList>
            <person name="Cho C.H."/>
            <person name="Yoon H.S."/>
        </authorList>
    </citation>
    <scope>NUCLEOTIDE SEQUENCE [LARGE SCALE GENOMIC DNA]</scope>
    <source>
        <strain evidence="7 8">DBV 063 E5</strain>
    </source>
</reference>
<dbReference type="PANTHER" id="PTHR11850">
    <property type="entry name" value="HOMEOBOX PROTEIN TRANSCRIPTION FACTORS"/>
    <property type="match status" value="1"/>
</dbReference>
<dbReference type="PROSITE" id="PS50071">
    <property type="entry name" value="HOMEOBOX_2"/>
    <property type="match status" value="1"/>
</dbReference>
<evidence type="ECO:0000313" key="7">
    <source>
        <dbReference type="EMBL" id="KAK4538627.1"/>
    </source>
</evidence>
<sequence length="335" mass="36953">MVFPRSQLRGNGRDERQGDAGESSSPLCSTRTPALPSRLGNAVSRSGRPRDPALSTDAAVSAAASRLGNRQGPTTIPICAVGFEVTFEQLVHIVRRQPLVRQWLPQQDVHVPERRDAASGSVEVARISAAAAVVDTVAACMTYLLSERQQHGETLMTTTTPSVDASPRPPARLARAERSLASAPREALTVLPGRAAVWRPEDACRKALHDWFVEHLHHPYPTEAEKRELALRTGLSLRQVNDYYSNKRMRIRRRARALRAHGLRIDSHAMQSHWPAPTEHIASSAIVSKRASSARGAAWRTHVLPYAKYILLRSYDAVRYGQPQPLSHSQSSCSL</sequence>
<evidence type="ECO:0000313" key="8">
    <source>
        <dbReference type="Proteomes" id="UP001301350"/>
    </source>
</evidence>